<dbReference type="PANTHER" id="PTHR13271">
    <property type="entry name" value="UNCHARACTERIZED PUTATIVE METHYLTRANSFERASE"/>
    <property type="match status" value="1"/>
</dbReference>
<accession>A0A0D2PK51</accession>
<evidence type="ECO:0000313" key="2">
    <source>
        <dbReference type="Proteomes" id="UP000054270"/>
    </source>
</evidence>
<dbReference type="Gene3D" id="3.90.1410.10">
    <property type="entry name" value="set domain protein methyltransferase, domain 1"/>
    <property type="match status" value="1"/>
</dbReference>
<dbReference type="InterPro" id="IPR046341">
    <property type="entry name" value="SET_dom_sf"/>
</dbReference>
<keyword evidence="2" id="KW-1185">Reference proteome</keyword>
<name>A0A0D2PK51_HYPSF</name>
<gene>
    <name evidence="1" type="ORF">HYPSUDRAFT_61592</name>
</gene>
<organism evidence="1 2">
    <name type="scientific">Hypholoma sublateritium (strain FD-334 SS-4)</name>
    <dbReference type="NCBI Taxonomy" id="945553"/>
    <lineage>
        <taxon>Eukaryota</taxon>
        <taxon>Fungi</taxon>
        <taxon>Dikarya</taxon>
        <taxon>Basidiomycota</taxon>
        <taxon>Agaricomycotina</taxon>
        <taxon>Agaricomycetes</taxon>
        <taxon>Agaricomycetidae</taxon>
        <taxon>Agaricales</taxon>
        <taxon>Agaricineae</taxon>
        <taxon>Strophariaceae</taxon>
        <taxon>Hypholoma</taxon>
    </lineage>
</organism>
<dbReference type="EMBL" id="KN817520">
    <property type="protein sequence ID" value="KJA28741.1"/>
    <property type="molecule type" value="Genomic_DNA"/>
</dbReference>
<proteinExistence type="predicted"/>
<evidence type="ECO:0008006" key="3">
    <source>
        <dbReference type="Google" id="ProtNLM"/>
    </source>
</evidence>
<dbReference type="SUPFAM" id="SSF82199">
    <property type="entry name" value="SET domain"/>
    <property type="match status" value="1"/>
</dbReference>
<dbReference type="GO" id="GO:0016279">
    <property type="term" value="F:protein-lysine N-methyltransferase activity"/>
    <property type="evidence" value="ECO:0007669"/>
    <property type="project" value="TreeGrafter"/>
</dbReference>
<dbReference type="GO" id="GO:0005634">
    <property type="term" value="C:nucleus"/>
    <property type="evidence" value="ECO:0007669"/>
    <property type="project" value="TreeGrafter"/>
</dbReference>
<sequence>MNQTVPRLLDFYRAFSMVSSRAFLVDAYHGLAMVPIADTFNHVLENHVHLESDYSVCAECGSLYECAHDRDDRALQKIEPPAHFVADADKHDLFYEMVSNTEIPPHTEIFNTYGEDLSNAQLLTQYGFILDVNDSDRLSWDIDDVLAITALTPGFSTHSRDLVTLDMEHIVASLSADHSIFGDSQLIYREVSDGNAFSLNADGAVSYQLWALVFRICSLEVGLESHNGDTSKLLSAVLTLQIELENMNNEGDSTDDEDEHMDAGEPIHFEQYSLNVLHAMCHLVVRLCTTRKANSGPEGFTEKQLFDILDTEVPEDDLEGRRIRLAISLLIGEHSILDACAAAWTALAEVVARLPRVDI</sequence>
<protein>
    <recommendedName>
        <fullName evidence="3">SET domain-containing protein</fullName>
    </recommendedName>
</protein>
<dbReference type="PANTHER" id="PTHR13271:SF34">
    <property type="entry name" value="N-LYSINE METHYLTRANSFERASE SETD6"/>
    <property type="match status" value="1"/>
</dbReference>
<dbReference type="Proteomes" id="UP000054270">
    <property type="component" value="Unassembled WGS sequence"/>
</dbReference>
<dbReference type="AlphaFoldDB" id="A0A0D2PK51"/>
<reference evidence="2" key="1">
    <citation type="submission" date="2014-04" db="EMBL/GenBank/DDBJ databases">
        <title>Evolutionary Origins and Diversification of the Mycorrhizal Mutualists.</title>
        <authorList>
            <consortium name="DOE Joint Genome Institute"/>
            <consortium name="Mycorrhizal Genomics Consortium"/>
            <person name="Kohler A."/>
            <person name="Kuo A."/>
            <person name="Nagy L.G."/>
            <person name="Floudas D."/>
            <person name="Copeland A."/>
            <person name="Barry K.W."/>
            <person name="Cichocki N."/>
            <person name="Veneault-Fourrey C."/>
            <person name="LaButti K."/>
            <person name="Lindquist E.A."/>
            <person name="Lipzen A."/>
            <person name="Lundell T."/>
            <person name="Morin E."/>
            <person name="Murat C."/>
            <person name="Riley R."/>
            <person name="Ohm R."/>
            <person name="Sun H."/>
            <person name="Tunlid A."/>
            <person name="Henrissat B."/>
            <person name="Grigoriev I.V."/>
            <person name="Hibbett D.S."/>
            <person name="Martin F."/>
        </authorList>
    </citation>
    <scope>NUCLEOTIDE SEQUENCE [LARGE SCALE GENOMIC DNA]</scope>
    <source>
        <strain evidence="2">FD-334 SS-4</strain>
    </source>
</reference>
<evidence type="ECO:0000313" key="1">
    <source>
        <dbReference type="EMBL" id="KJA28741.1"/>
    </source>
</evidence>
<dbReference type="InterPro" id="IPR050600">
    <property type="entry name" value="SETD3_SETD6_MTase"/>
</dbReference>
<dbReference type="STRING" id="945553.A0A0D2PK51"/>
<dbReference type="OrthoDB" id="441812at2759"/>